<name>A0A915KWU7_ROMCU</name>
<evidence type="ECO:0000313" key="3">
    <source>
        <dbReference type="WBParaSite" id="nRc.2.0.1.t42639-RA"/>
    </source>
</evidence>
<dbReference type="Proteomes" id="UP000887565">
    <property type="component" value="Unplaced"/>
</dbReference>
<reference evidence="3" key="1">
    <citation type="submission" date="2022-11" db="UniProtKB">
        <authorList>
            <consortium name="WormBaseParasite"/>
        </authorList>
    </citation>
    <scope>IDENTIFICATION</scope>
</reference>
<dbReference type="WBParaSite" id="nRc.2.0.1.t42639-RA">
    <property type="protein sequence ID" value="nRc.2.0.1.t42639-RA"/>
    <property type="gene ID" value="nRc.2.0.1.g42639"/>
</dbReference>
<keyword evidence="2" id="KW-1185">Reference proteome</keyword>
<protein>
    <submittedName>
        <fullName evidence="3">Uncharacterized protein</fullName>
    </submittedName>
</protein>
<sequence>MWRVFQEALVQVMHEEFQKTDALTAREKTLAEDGWAVIADFIITEMEVGFYGASARGLGSRSGGRNCFMKRKSPESNYRDDS</sequence>
<proteinExistence type="predicted"/>
<organism evidence="2 3">
    <name type="scientific">Romanomermis culicivorax</name>
    <name type="common">Nematode worm</name>
    <dbReference type="NCBI Taxonomy" id="13658"/>
    <lineage>
        <taxon>Eukaryota</taxon>
        <taxon>Metazoa</taxon>
        <taxon>Ecdysozoa</taxon>
        <taxon>Nematoda</taxon>
        <taxon>Enoplea</taxon>
        <taxon>Dorylaimia</taxon>
        <taxon>Mermithida</taxon>
        <taxon>Mermithoidea</taxon>
        <taxon>Mermithidae</taxon>
        <taxon>Romanomermis</taxon>
    </lineage>
</organism>
<feature type="region of interest" description="Disordered" evidence="1">
    <location>
        <begin position="57"/>
        <end position="82"/>
    </location>
</feature>
<dbReference type="AlphaFoldDB" id="A0A915KWU7"/>
<accession>A0A915KWU7</accession>
<evidence type="ECO:0000313" key="2">
    <source>
        <dbReference type="Proteomes" id="UP000887565"/>
    </source>
</evidence>
<evidence type="ECO:0000256" key="1">
    <source>
        <dbReference type="SAM" id="MobiDB-lite"/>
    </source>
</evidence>
<feature type="compositionally biased region" description="Basic and acidic residues" evidence="1">
    <location>
        <begin position="72"/>
        <end position="82"/>
    </location>
</feature>